<accession>A0A3N4JDE7</accession>
<feature type="transmembrane region" description="Helical" evidence="8">
    <location>
        <begin position="518"/>
        <end position="540"/>
    </location>
</feature>
<dbReference type="AlphaFoldDB" id="A0A3N4JDE7"/>
<keyword evidence="11" id="KW-1185">Reference proteome</keyword>
<dbReference type="InterPro" id="IPR011701">
    <property type="entry name" value="MFS"/>
</dbReference>
<dbReference type="PANTHER" id="PTHR23501:SF84">
    <property type="entry name" value="VACUOLAR MEMBRANE AMINO ACID UPTAKE TRANSPORTER FNX2"/>
    <property type="match status" value="1"/>
</dbReference>
<name>A0A3N4JDE7_9PEZI</name>
<proteinExistence type="inferred from homology"/>
<evidence type="ECO:0000256" key="5">
    <source>
        <dbReference type="ARBA" id="ARBA00022989"/>
    </source>
</evidence>
<dbReference type="Proteomes" id="UP000276215">
    <property type="component" value="Unassembled WGS sequence"/>
</dbReference>
<evidence type="ECO:0000313" key="11">
    <source>
        <dbReference type="Proteomes" id="UP000276215"/>
    </source>
</evidence>
<organism evidence="10 11">
    <name type="scientific">Choiromyces venosus 120613-1</name>
    <dbReference type="NCBI Taxonomy" id="1336337"/>
    <lineage>
        <taxon>Eukaryota</taxon>
        <taxon>Fungi</taxon>
        <taxon>Dikarya</taxon>
        <taxon>Ascomycota</taxon>
        <taxon>Pezizomycotina</taxon>
        <taxon>Pezizomycetes</taxon>
        <taxon>Pezizales</taxon>
        <taxon>Tuberaceae</taxon>
        <taxon>Choiromyces</taxon>
    </lineage>
</organism>
<comment type="similarity">
    <text evidence="2">Belongs to the major facilitator superfamily.</text>
</comment>
<evidence type="ECO:0000256" key="4">
    <source>
        <dbReference type="ARBA" id="ARBA00022692"/>
    </source>
</evidence>
<evidence type="ECO:0000256" key="8">
    <source>
        <dbReference type="SAM" id="Phobius"/>
    </source>
</evidence>
<evidence type="ECO:0000256" key="1">
    <source>
        <dbReference type="ARBA" id="ARBA00004127"/>
    </source>
</evidence>
<evidence type="ECO:0000259" key="9">
    <source>
        <dbReference type="PROSITE" id="PS50850"/>
    </source>
</evidence>
<feature type="transmembrane region" description="Helical" evidence="8">
    <location>
        <begin position="349"/>
        <end position="369"/>
    </location>
</feature>
<feature type="transmembrane region" description="Helical" evidence="8">
    <location>
        <begin position="411"/>
        <end position="439"/>
    </location>
</feature>
<dbReference type="GO" id="GO:0046943">
    <property type="term" value="F:carboxylic acid transmembrane transporter activity"/>
    <property type="evidence" value="ECO:0007669"/>
    <property type="project" value="UniProtKB-ARBA"/>
</dbReference>
<keyword evidence="3" id="KW-0813">Transport</keyword>
<evidence type="ECO:0000256" key="6">
    <source>
        <dbReference type="ARBA" id="ARBA00023136"/>
    </source>
</evidence>
<dbReference type="Gene3D" id="1.20.1250.20">
    <property type="entry name" value="MFS general substrate transporter like domains"/>
    <property type="match status" value="1"/>
</dbReference>
<keyword evidence="6 8" id="KW-0472">Membrane</keyword>
<feature type="transmembrane region" description="Helical" evidence="8">
    <location>
        <begin position="451"/>
        <end position="469"/>
    </location>
</feature>
<feature type="transmembrane region" description="Helical" evidence="8">
    <location>
        <begin position="144"/>
        <end position="165"/>
    </location>
</feature>
<dbReference type="GO" id="GO:0012505">
    <property type="term" value="C:endomembrane system"/>
    <property type="evidence" value="ECO:0007669"/>
    <property type="project" value="UniProtKB-SubCell"/>
</dbReference>
<dbReference type="GO" id="GO:0000329">
    <property type="term" value="C:fungal-type vacuole membrane"/>
    <property type="evidence" value="ECO:0007669"/>
    <property type="project" value="TreeGrafter"/>
</dbReference>
<evidence type="ECO:0000256" key="7">
    <source>
        <dbReference type="SAM" id="MobiDB-lite"/>
    </source>
</evidence>
<dbReference type="Gene3D" id="1.20.1720.10">
    <property type="entry name" value="Multidrug resistance protein D"/>
    <property type="match status" value="1"/>
</dbReference>
<sequence>MPNDERTPLLNERPETRINKYAPPTDEEARIKDSAAASTTPDGPRIPGVKLKFILPAMAIGVFLAAMDNTIVVSSYGAIGSDMKELNKTSWIATAYLLTTTSFQPLYGKLSDIFGRKPALLFSYAIFGIGCLCCGLARSMGELIAARALAGVGGGGMTTVVSILLSDIVPLRSRGTFQGLINIVFASGAAIGAPLGGIMADSVGWRWSFLGQFPVAMLAIFVVSIALHLPPSADPQKANFQTQLKRVDFLGAGVLVLAVFTLLFGLDRGGNLSFKDTYVIASLCTCLILFGLFGLVEAKIAAEPFAPLRIVKERTILSACLTNFFSFAGYMAIFFYLPLYYQAVSSLTAGAAGLRLVPAIAGGVSGSLFSGLMMQKTGKFYYLTVFSYALFFSGTIPVFLATGILGNSTPAISFGIVCMGFGNGIGVTSTLIALIAAAGHEEQAVATAVSYLFRALGQVTGVSLSSTLVQGSLRRELTRVLDGADADEIVRKVRSSLSAINTLTPATRALVLAAYQNAMHSAFLLGTVLAFFSVVSCMFIRERTLGR</sequence>
<feature type="transmembrane region" description="Helical" evidence="8">
    <location>
        <begin position="381"/>
        <end position="405"/>
    </location>
</feature>
<feature type="transmembrane region" description="Helical" evidence="8">
    <location>
        <begin position="278"/>
        <end position="296"/>
    </location>
</feature>
<dbReference type="PANTHER" id="PTHR23501">
    <property type="entry name" value="MAJOR FACILITATOR SUPERFAMILY"/>
    <property type="match status" value="1"/>
</dbReference>
<evidence type="ECO:0000256" key="3">
    <source>
        <dbReference type="ARBA" id="ARBA00022448"/>
    </source>
</evidence>
<comment type="subcellular location">
    <subcellularLocation>
        <location evidence="1">Endomembrane system</location>
        <topology evidence="1">Multi-pass membrane protein</topology>
    </subcellularLocation>
</comment>
<dbReference type="FunFam" id="1.20.1720.10:FF:000013">
    <property type="entry name" value="Related to multidrug resistance proteins"/>
    <property type="match status" value="1"/>
</dbReference>
<dbReference type="Pfam" id="PF07690">
    <property type="entry name" value="MFS_1"/>
    <property type="match status" value="1"/>
</dbReference>
<dbReference type="STRING" id="1336337.A0A3N4JDE7"/>
<dbReference type="CDD" id="cd17502">
    <property type="entry name" value="MFS_Azr1_MDR_like"/>
    <property type="match status" value="1"/>
</dbReference>
<feature type="region of interest" description="Disordered" evidence="7">
    <location>
        <begin position="1"/>
        <end position="43"/>
    </location>
</feature>
<dbReference type="SUPFAM" id="SSF103473">
    <property type="entry name" value="MFS general substrate transporter"/>
    <property type="match status" value="1"/>
</dbReference>
<feature type="transmembrane region" description="Helical" evidence="8">
    <location>
        <begin position="205"/>
        <end position="227"/>
    </location>
</feature>
<dbReference type="PROSITE" id="PS50850">
    <property type="entry name" value="MFS"/>
    <property type="match status" value="1"/>
</dbReference>
<dbReference type="InterPro" id="IPR020846">
    <property type="entry name" value="MFS_dom"/>
</dbReference>
<evidence type="ECO:0000256" key="2">
    <source>
        <dbReference type="ARBA" id="ARBA00008335"/>
    </source>
</evidence>
<feature type="domain" description="Major facilitator superfamily (MFS) profile" evidence="9">
    <location>
        <begin position="54"/>
        <end position="545"/>
    </location>
</feature>
<feature type="transmembrane region" description="Helical" evidence="8">
    <location>
        <begin position="247"/>
        <end position="266"/>
    </location>
</feature>
<dbReference type="GO" id="GO:0015174">
    <property type="term" value="F:basic amino acid transmembrane transporter activity"/>
    <property type="evidence" value="ECO:0007669"/>
    <property type="project" value="TreeGrafter"/>
</dbReference>
<gene>
    <name evidence="10" type="ORF">L873DRAFT_1698582</name>
</gene>
<dbReference type="InterPro" id="IPR036259">
    <property type="entry name" value="MFS_trans_sf"/>
</dbReference>
<feature type="compositionally biased region" description="Basic and acidic residues" evidence="7">
    <location>
        <begin position="1"/>
        <end position="18"/>
    </location>
</feature>
<protein>
    <submittedName>
        <fullName evidence="10">MFS general substrate transporter</fullName>
    </submittedName>
</protein>
<keyword evidence="4 8" id="KW-0812">Transmembrane</keyword>
<reference evidence="10 11" key="1">
    <citation type="journal article" date="2018" name="Nat. Ecol. Evol.">
        <title>Pezizomycetes genomes reveal the molecular basis of ectomycorrhizal truffle lifestyle.</title>
        <authorList>
            <person name="Murat C."/>
            <person name="Payen T."/>
            <person name="Noel B."/>
            <person name="Kuo A."/>
            <person name="Morin E."/>
            <person name="Chen J."/>
            <person name="Kohler A."/>
            <person name="Krizsan K."/>
            <person name="Balestrini R."/>
            <person name="Da Silva C."/>
            <person name="Montanini B."/>
            <person name="Hainaut M."/>
            <person name="Levati E."/>
            <person name="Barry K.W."/>
            <person name="Belfiori B."/>
            <person name="Cichocki N."/>
            <person name="Clum A."/>
            <person name="Dockter R.B."/>
            <person name="Fauchery L."/>
            <person name="Guy J."/>
            <person name="Iotti M."/>
            <person name="Le Tacon F."/>
            <person name="Lindquist E.A."/>
            <person name="Lipzen A."/>
            <person name="Malagnac F."/>
            <person name="Mello A."/>
            <person name="Molinier V."/>
            <person name="Miyauchi S."/>
            <person name="Poulain J."/>
            <person name="Riccioni C."/>
            <person name="Rubini A."/>
            <person name="Sitrit Y."/>
            <person name="Splivallo R."/>
            <person name="Traeger S."/>
            <person name="Wang M."/>
            <person name="Zifcakova L."/>
            <person name="Wipf D."/>
            <person name="Zambonelli A."/>
            <person name="Paolocci F."/>
            <person name="Nowrousian M."/>
            <person name="Ottonello S."/>
            <person name="Baldrian P."/>
            <person name="Spatafora J.W."/>
            <person name="Henrissat B."/>
            <person name="Nagy L.G."/>
            <person name="Aury J.M."/>
            <person name="Wincker P."/>
            <person name="Grigoriev I.V."/>
            <person name="Bonfante P."/>
            <person name="Martin F.M."/>
        </authorList>
    </citation>
    <scope>NUCLEOTIDE SEQUENCE [LARGE SCALE GENOMIC DNA]</scope>
    <source>
        <strain evidence="10 11">120613-1</strain>
    </source>
</reference>
<feature type="transmembrane region" description="Helical" evidence="8">
    <location>
        <begin position="119"/>
        <end position="138"/>
    </location>
</feature>
<dbReference type="EMBL" id="ML120427">
    <property type="protein sequence ID" value="RPA95297.1"/>
    <property type="molecule type" value="Genomic_DNA"/>
</dbReference>
<feature type="transmembrane region" description="Helical" evidence="8">
    <location>
        <begin position="316"/>
        <end position="337"/>
    </location>
</feature>
<feature type="transmembrane region" description="Helical" evidence="8">
    <location>
        <begin position="53"/>
        <end position="79"/>
    </location>
</feature>
<keyword evidence="5 8" id="KW-1133">Transmembrane helix</keyword>
<dbReference type="OrthoDB" id="3437016at2759"/>
<feature type="transmembrane region" description="Helical" evidence="8">
    <location>
        <begin position="177"/>
        <end position="199"/>
    </location>
</feature>
<evidence type="ECO:0000313" key="10">
    <source>
        <dbReference type="EMBL" id="RPA95297.1"/>
    </source>
</evidence>